<sequence>MNMKAKKLLTLVFFSVICFGVGAKVAKKEVKPAILPAQTEEVKKECHQHCHGFPFFGKHFTKTQKSYESLADNNLYVVFFEDDTFAIYKKGVADMEGITSDKEVTFIELVKE</sequence>
<reference evidence="3" key="1">
    <citation type="journal article" date="2008" name="Science">
        <title>Genome of an endosymbiont coupling N2 fixation to cellulolysis within RT protist cells in termite gut.</title>
        <authorList>
            <person name="Hongoh Y."/>
            <person name="Sharma V.K."/>
            <person name="Prakash T."/>
            <person name="Noda S."/>
            <person name="Toh H."/>
            <person name="Taylor T.D."/>
            <person name="Kudo T."/>
            <person name="Sakaki Y."/>
            <person name="Toyoda A."/>
            <person name="Hattori M."/>
            <person name="Ohkuma M."/>
        </authorList>
    </citation>
    <scope>NUCLEOTIDE SEQUENCE [LARGE SCALE GENOMIC DNA]</scope>
</reference>
<evidence type="ECO:0000313" key="3">
    <source>
        <dbReference type="Proteomes" id="UP000000723"/>
    </source>
</evidence>
<keyword evidence="1" id="KW-0732">Signal</keyword>
<dbReference type="KEGG" id="aps:CFPG_686"/>
<organism evidence="2 3">
    <name type="scientific">Azobacteroides pseudotrichonymphae genomovar. CFP2</name>
    <dbReference type="NCBI Taxonomy" id="511995"/>
    <lineage>
        <taxon>Bacteria</taxon>
        <taxon>Pseudomonadati</taxon>
        <taxon>Bacteroidota</taxon>
        <taxon>Bacteroidia</taxon>
        <taxon>Bacteroidales</taxon>
        <taxon>Candidatus Azobacteroides</taxon>
    </lineage>
</organism>
<dbReference type="AlphaFoldDB" id="B6YRX7"/>
<evidence type="ECO:0000256" key="1">
    <source>
        <dbReference type="SAM" id="SignalP"/>
    </source>
</evidence>
<gene>
    <name evidence="2" type="ordered locus">CFPG_686</name>
</gene>
<proteinExistence type="predicted"/>
<accession>B6YRX7</accession>
<protein>
    <submittedName>
        <fullName evidence="2">Uncharacterized protein</fullName>
    </submittedName>
</protein>
<feature type="signal peptide" evidence="1">
    <location>
        <begin position="1"/>
        <end position="23"/>
    </location>
</feature>
<dbReference type="Proteomes" id="UP000000723">
    <property type="component" value="Chromosome"/>
</dbReference>
<name>B6YRX7_AZOPC</name>
<evidence type="ECO:0000313" key="2">
    <source>
        <dbReference type="EMBL" id="BAG83949.1"/>
    </source>
</evidence>
<keyword evidence="3" id="KW-1185">Reference proteome</keyword>
<feature type="chain" id="PRO_5002852996" evidence="1">
    <location>
        <begin position="24"/>
        <end position="112"/>
    </location>
</feature>
<dbReference type="HOGENOM" id="CLU_2091773_0_0_10"/>
<dbReference type="EMBL" id="AP010656">
    <property type="protein sequence ID" value="BAG83949.1"/>
    <property type="molecule type" value="Genomic_DNA"/>
</dbReference>